<dbReference type="Pfam" id="PF01979">
    <property type="entry name" value="Amidohydro_1"/>
    <property type="match status" value="1"/>
</dbReference>
<proteinExistence type="predicted"/>
<dbReference type="PANTHER" id="PTHR43135:SF3">
    <property type="entry name" value="ALPHA-D-RIBOSE 1-METHYLPHOSPHONATE 5-TRIPHOSPHATE DIPHOSPHATASE"/>
    <property type="match status" value="1"/>
</dbReference>
<dbReference type="Gene3D" id="3.40.50.10910">
    <property type="entry name" value="Amidohydrolase"/>
    <property type="match status" value="1"/>
</dbReference>
<dbReference type="Gene3D" id="2.30.40.10">
    <property type="entry name" value="Urease, subunit C, domain 1"/>
    <property type="match status" value="1"/>
</dbReference>
<dbReference type="EMBL" id="JBHLTC010000005">
    <property type="protein sequence ID" value="MFC0623312.1"/>
    <property type="molecule type" value="Genomic_DNA"/>
</dbReference>
<reference evidence="2 3" key="1">
    <citation type="submission" date="2024-09" db="EMBL/GenBank/DDBJ databases">
        <authorList>
            <person name="Sun Q."/>
            <person name="Mori K."/>
        </authorList>
    </citation>
    <scope>NUCLEOTIDE SEQUENCE [LARGE SCALE GENOMIC DNA]</scope>
    <source>
        <strain evidence="2 3">CGMCC 1.15906</strain>
    </source>
</reference>
<organism evidence="2 3">
    <name type="scientific">Kribbella deserti</name>
    <dbReference type="NCBI Taxonomy" id="1926257"/>
    <lineage>
        <taxon>Bacteria</taxon>
        <taxon>Bacillati</taxon>
        <taxon>Actinomycetota</taxon>
        <taxon>Actinomycetes</taxon>
        <taxon>Propionibacteriales</taxon>
        <taxon>Kribbellaceae</taxon>
        <taxon>Kribbella</taxon>
    </lineage>
</organism>
<accession>A0ABV6QHU7</accession>
<gene>
    <name evidence="2" type="ORF">ACFFGN_04515</name>
</gene>
<evidence type="ECO:0000259" key="1">
    <source>
        <dbReference type="Pfam" id="PF01979"/>
    </source>
</evidence>
<dbReference type="InterPro" id="IPR006680">
    <property type="entry name" value="Amidohydro-rel"/>
</dbReference>
<dbReference type="PANTHER" id="PTHR43135">
    <property type="entry name" value="ALPHA-D-RIBOSE 1-METHYLPHOSPHONATE 5-TRIPHOSPHATE DIPHOSPHATASE"/>
    <property type="match status" value="1"/>
</dbReference>
<dbReference type="InterPro" id="IPR051781">
    <property type="entry name" value="Metallo-dep_Hydrolase"/>
</dbReference>
<keyword evidence="3" id="KW-1185">Reference proteome</keyword>
<dbReference type="SUPFAM" id="SSF51338">
    <property type="entry name" value="Composite domain of metallo-dependent hydrolases"/>
    <property type="match status" value="1"/>
</dbReference>
<dbReference type="Gene3D" id="3.30.110.90">
    <property type="entry name" value="Amidohydrolase"/>
    <property type="match status" value="1"/>
</dbReference>
<dbReference type="SUPFAM" id="SSF51556">
    <property type="entry name" value="Metallo-dependent hydrolases"/>
    <property type="match status" value="1"/>
</dbReference>
<name>A0ABV6QHU7_9ACTN</name>
<dbReference type="RefSeq" id="WP_380044014.1">
    <property type="nucleotide sequence ID" value="NZ_JBHLTC010000005.1"/>
</dbReference>
<dbReference type="InterPro" id="IPR011059">
    <property type="entry name" value="Metal-dep_hydrolase_composite"/>
</dbReference>
<dbReference type="InterPro" id="IPR032466">
    <property type="entry name" value="Metal_Hydrolase"/>
</dbReference>
<dbReference type="Gene3D" id="1.20.58.520">
    <property type="entry name" value="Amidohydrolase"/>
    <property type="match status" value="1"/>
</dbReference>
<evidence type="ECO:0000313" key="3">
    <source>
        <dbReference type="Proteomes" id="UP001589890"/>
    </source>
</evidence>
<feature type="domain" description="Amidohydrolase-related" evidence="1">
    <location>
        <begin position="52"/>
        <end position="405"/>
    </location>
</feature>
<sequence length="550" mass="57534">MTNVTFASVRIFNGREVVHGTHLRVADGRIDAIGNAEIVRPGEQLVDGSGATLLPGLIDAHVHLLPGSAQLAATFGVTTIIDQFSKPEVFVPELAAGSSGGAASVAAESGTAPATACSKAASVRTSGIGATAPGGHPSIAYAPFPTVSGPGDASAFVAARADQGSTHLKLIYDDGSGATLNMPSLDIATMEALIRAAHRHGLPVVAHVSTARGAVVVAQCGADVLAHVPFDRMTDGEIGSVARSGVAVISTLGLIDGFPVDGVMPLLAQPELASRLSFRWRRVLTAQANRWMPPEPPDGAAARYNATALHESGVRVLAGTDAPNPGLVHGASLHRELQHLVRAGLRPAEALTAATVTPADVFGLHDRGRLEVGARADLVLVDGDPTAAIDATQALRGTWIGGQQVDTASYAGSETELAGIRWLRATTDKIIAAIRDQWPGFPAPEEVTRDDGELLGYAVPLAGGWQATTVFGAALGPVTSREDAIELLRTEGLASLAELWWVRAIDHPDWRQARLTEVQPDRLRLHWADPMIEQPSGGTWYDVSDLEVKR</sequence>
<comment type="caution">
    <text evidence="2">The sequence shown here is derived from an EMBL/GenBank/DDBJ whole genome shotgun (WGS) entry which is preliminary data.</text>
</comment>
<dbReference type="Proteomes" id="UP001589890">
    <property type="component" value="Unassembled WGS sequence"/>
</dbReference>
<protein>
    <submittedName>
        <fullName evidence="2">Amidohydrolase family protein</fullName>
    </submittedName>
</protein>
<evidence type="ECO:0000313" key="2">
    <source>
        <dbReference type="EMBL" id="MFC0623312.1"/>
    </source>
</evidence>